<dbReference type="Proteomes" id="UP001164693">
    <property type="component" value="Chromosome"/>
</dbReference>
<keyword evidence="2" id="KW-0808">Transferase</keyword>
<evidence type="ECO:0000256" key="2">
    <source>
        <dbReference type="ARBA" id="ARBA00022679"/>
    </source>
</evidence>
<dbReference type="Pfam" id="PF05853">
    <property type="entry name" value="BKACE"/>
    <property type="match status" value="1"/>
</dbReference>
<organism evidence="5 6">
    <name type="scientific">Jatrophihabitans cynanchi</name>
    <dbReference type="NCBI Taxonomy" id="2944128"/>
    <lineage>
        <taxon>Bacteria</taxon>
        <taxon>Bacillati</taxon>
        <taxon>Actinomycetota</taxon>
        <taxon>Actinomycetes</taxon>
        <taxon>Jatrophihabitantales</taxon>
        <taxon>Jatrophihabitantaceae</taxon>
        <taxon>Jatrophihabitans</taxon>
    </lineage>
</organism>
<dbReference type="PANTHER" id="PTHR37418">
    <property type="entry name" value="3-KETO-5-AMINOHEXANOATE CLEAVAGE ENZYME-RELATED"/>
    <property type="match status" value="1"/>
</dbReference>
<dbReference type="PANTHER" id="PTHR37418:SF2">
    <property type="entry name" value="3-KETO-5-AMINOHEXANOATE CLEAVAGE ENZYME"/>
    <property type="match status" value="1"/>
</dbReference>
<evidence type="ECO:0000256" key="1">
    <source>
        <dbReference type="ARBA" id="ARBA00001947"/>
    </source>
</evidence>
<dbReference type="RefSeq" id="WP_269444918.1">
    <property type="nucleotide sequence ID" value="NZ_CP097463.1"/>
</dbReference>
<keyword evidence="4" id="KW-0862">Zinc</keyword>
<name>A0ABY7K2F1_9ACTN</name>
<dbReference type="Gene3D" id="3.20.20.70">
    <property type="entry name" value="Aldolase class I"/>
    <property type="match status" value="1"/>
</dbReference>
<sequence length="309" mass="33642">MSQTIIQAVLNEDVRTDAVPGVPILPHQVRQEMAGALGAGASVIHFHGRTPSGGQAPDDTAYYVSALQGLTDLNSLNWYPPQGHGVNGRSRWRFLPDVQRVVGMNLISIDPHLFDMMDVDPGTGAIKPSWMAKLESSESAGEPESPLAQWLWFCAEARRLELKPLFGVFEPGTLRKIVTWWRNGLVDGPVVLNLFLTERFHFGLDPIAESLDRLRAMIPADMPYEWFCCPIGVAADTERRLQQHAVRTGGHLRVGLGSPPIEGFAPEASNASVVRAAVELVRSQGGQVASADDARRILGVARSLDGAAR</sequence>
<dbReference type="EMBL" id="CP097463">
    <property type="protein sequence ID" value="WAX58370.1"/>
    <property type="molecule type" value="Genomic_DNA"/>
</dbReference>
<comment type="cofactor">
    <cofactor evidence="1">
        <name>Zn(2+)</name>
        <dbReference type="ChEBI" id="CHEBI:29105"/>
    </cofactor>
</comment>
<dbReference type="InterPro" id="IPR008567">
    <property type="entry name" value="BKACE"/>
</dbReference>
<protein>
    <submittedName>
        <fullName evidence="5">3-keto-5-aminohexanoate cleavage protein</fullName>
    </submittedName>
</protein>
<evidence type="ECO:0000256" key="3">
    <source>
        <dbReference type="ARBA" id="ARBA00022723"/>
    </source>
</evidence>
<evidence type="ECO:0000313" key="6">
    <source>
        <dbReference type="Proteomes" id="UP001164693"/>
    </source>
</evidence>
<accession>A0ABY7K2F1</accession>
<evidence type="ECO:0000313" key="5">
    <source>
        <dbReference type="EMBL" id="WAX58370.1"/>
    </source>
</evidence>
<dbReference type="InterPro" id="IPR013785">
    <property type="entry name" value="Aldolase_TIM"/>
</dbReference>
<reference evidence="5" key="1">
    <citation type="submission" date="2022-05" db="EMBL/GenBank/DDBJ databases">
        <title>Jatrophihabitans sp. SB3-54 whole genome sequence.</title>
        <authorList>
            <person name="Suh M.K."/>
            <person name="Eom M.K."/>
            <person name="Kim J.S."/>
            <person name="Kim H.S."/>
            <person name="Do H.E."/>
            <person name="Shin Y.K."/>
            <person name="Lee J.-S."/>
        </authorList>
    </citation>
    <scope>NUCLEOTIDE SEQUENCE</scope>
    <source>
        <strain evidence="5">SB3-54</strain>
    </source>
</reference>
<keyword evidence="3" id="KW-0479">Metal-binding</keyword>
<gene>
    <name evidence="5" type="ORF">M6B22_06285</name>
</gene>
<proteinExistence type="predicted"/>
<keyword evidence="6" id="KW-1185">Reference proteome</keyword>
<evidence type="ECO:0000256" key="4">
    <source>
        <dbReference type="ARBA" id="ARBA00022833"/>
    </source>
</evidence>